<keyword evidence="8 11" id="KW-1133">Transmembrane helix</keyword>
<dbReference type="GO" id="GO:0000155">
    <property type="term" value="F:phosphorelay sensor kinase activity"/>
    <property type="evidence" value="ECO:0007669"/>
    <property type="project" value="InterPro"/>
</dbReference>
<dbReference type="PROSITE" id="PS50109">
    <property type="entry name" value="HIS_KIN"/>
    <property type="match status" value="1"/>
</dbReference>
<keyword evidence="9" id="KW-0902">Two-component regulatory system</keyword>
<dbReference type="InterPro" id="IPR004358">
    <property type="entry name" value="Sig_transdc_His_kin-like_C"/>
</dbReference>
<evidence type="ECO:0000259" key="13">
    <source>
        <dbReference type="PROSITE" id="PS50885"/>
    </source>
</evidence>
<dbReference type="InterPro" id="IPR050428">
    <property type="entry name" value="TCS_sensor_his_kinase"/>
</dbReference>
<dbReference type="SMART" id="SM00388">
    <property type="entry name" value="HisKA"/>
    <property type="match status" value="1"/>
</dbReference>
<dbReference type="RefSeq" id="WP_115532202.1">
    <property type="nucleotide sequence ID" value="NZ_QRGA01000001.1"/>
</dbReference>
<dbReference type="SMART" id="SM00387">
    <property type="entry name" value="HATPase_c"/>
    <property type="match status" value="1"/>
</dbReference>
<proteinExistence type="predicted"/>
<keyword evidence="10 11" id="KW-0472">Membrane</keyword>
<evidence type="ECO:0000256" key="5">
    <source>
        <dbReference type="ARBA" id="ARBA00022679"/>
    </source>
</evidence>
<dbReference type="Pfam" id="PF02518">
    <property type="entry name" value="HATPase_c"/>
    <property type="match status" value="1"/>
</dbReference>
<dbReference type="PRINTS" id="PR00344">
    <property type="entry name" value="BCTRLSENSOR"/>
</dbReference>
<keyword evidence="4" id="KW-0597">Phosphoprotein</keyword>
<dbReference type="InterPro" id="IPR036097">
    <property type="entry name" value="HisK_dim/P_sf"/>
</dbReference>
<sequence length="454" mass="50176">MFSHWIRRLSTRLWAINVAAYAVSLILLSSAAIYLIDHFPDALGRRQQMESVRHIVDGLRFDGTGQLLSVQLRERQALIFRLAPNDVKYRVLDATGRELLASTSADPKGKGDWPWLTQDLAEAAGTIAPATIGGKVFTVATQRVSSGTRIAYVQVAESKQFVEALVTAKIEPIPATAGWALLIATIIFGLTLPLTIRHVLRPLKEASDAAAKIDPYNLKTRLSSKGIPSEIKPLIDAFNGALTRLEKGFAVQQQFLAAAAHELQTPLTLLRGQIELQPEIKQRAHLLRDIDLMARQVRQLLHLAEVSEAQNFSFDDVNSLDVAQEVVAFLDGKADAKQVKLHIEAGETQPRIRADKSALFILLKNFVENAINVSPESGVVLLTIDEASIRIEDEGPGIRQDHLPFLFDRFWRAPDSKYDGAGLGLSICREIASAHQWRLAVDVLPTGTRFSVWL</sequence>
<dbReference type="PROSITE" id="PS50885">
    <property type="entry name" value="HAMP"/>
    <property type="match status" value="1"/>
</dbReference>
<feature type="domain" description="HAMP" evidence="13">
    <location>
        <begin position="197"/>
        <end position="250"/>
    </location>
</feature>
<dbReference type="SUPFAM" id="SSF47384">
    <property type="entry name" value="Homodimeric domain of signal transducing histidine kinase"/>
    <property type="match status" value="1"/>
</dbReference>
<dbReference type="InterPro" id="IPR005467">
    <property type="entry name" value="His_kinase_dom"/>
</dbReference>
<dbReference type="Gene3D" id="1.10.287.130">
    <property type="match status" value="1"/>
</dbReference>
<keyword evidence="5" id="KW-0808">Transferase</keyword>
<comment type="caution">
    <text evidence="14">The sequence shown here is derived from an EMBL/GenBank/DDBJ whole genome shotgun (WGS) entry which is preliminary data.</text>
</comment>
<dbReference type="Gene3D" id="3.30.565.10">
    <property type="entry name" value="Histidine kinase-like ATPase, C-terminal domain"/>
    <property type="match status" value="1"/>
</dbReference>
<evidence type="ECO:0000313" key="14">
    <source>
        <dbReference type="EMBL" id="RDV00937.1"/>
    </source>
</evidence>
<dbReference type="GO" id="GO:0005886">
    <property type="term" value="C:plasma membrane"/>
    <property type="evidence" value="ECO:0007669"/>
    <property type="project" value="TreeGrafter"/>
</dbReference>
<evidence type="ECO:0000256" key="7">
    <source>
        <dbReference type="ARBA" id="ARBA00022777"/>
    </source>
</evidence>
<keyword evidence="15" id="KW-1185">Reference proteome</keyword>
<dbReference type="PANTHER" id="PTHR45436">
    <property type="entry name" value="SENSOR HISTIDINE KINASE YKOH"/>
    <property type="match status" value="1"/>
</dbReference>
<dbReference type="EMBL" id="QRGA01000001">
    <property type="protein sequence ID" value="RDV00937.1"/>
    <property type="molecule type" value="Genomic_DNA"/>
</dbReference>
<evidence type="ECO:0000256" key="8">
    <source>
        <dbReference type="ARBA" id="ARBA00022989"/>
    </source>
</evidence>
<keyword evidence="6 11" id="KW-0812">Transmembrane</keyword>
<dbReference type="SMART" id="SM00304">
    <property type="entry name" value="HAMP"/>
    <property type="match status" value="1"/>
</dbReference>
<evidence type="ECO:0000259" key="12">
    <source>
        <dbReference type="PROSITE" id="PS50109"/>
    </source>
</evidence>
<dbReference type="Proteomes" id="UP000256838">
    <property type="component" value="Unassembled WGS sequence"/>
</dbReference>
<dbReference type="AlphaFoldDB" id="A0A3D8K7N3"/>
<evidence type="ECO:0000256" key="9">
    <source>
        <dbReference type="ARBA" id="ARBA00023012"/>
    </source>
</evidence>
<feature type="transmembrane region" description="Helical" evidence="11">
    <location>
        <begin position="12"/>
        <end position="36"/>
    </location>
</feature>
<dbReference type="CDD" id="cd00082">
    <property type="entry name" value="HisKA"/>
    <property type="match status" value="1"/>
</dbReference>
<gene>
    <name evidence="14" type="ORF">DWV00_01140</name>
</gene>
<evidence type="ECO:0000256" key="4">
    <source>
        <dbReference type="ARBA" id="ARBA00022553"/>
    </source>
</evidence>
<evidence type="ECO:0000256" key="1">
    <source>
        <dbReference type="ARBA" id="ARBA00000085"/>
    </source>
</evidence>
<dbReference type="InterPro" id="IPR003594">
    <property type="entry name" value="HATPase_dom"/>
</dbReference>
<dbReference type="Pfam" id="PF00512">
    <property type="entry name" value="HisKA"/>
    <property type="match status" value="1"/>
</dbReference>
<dbReference type="OrthoDB" id="9809567at2"/>
<reference evidence="14 15" key="1">
    <citation type="submission" date="2018-08" db="EMBL/GenBank/DDBJ databases">
        <title>Paraburkholderia sp. DHOM06 isolated from forest soil.</title>
        <authorList>
            <person name="Gao Z.-H."/>
            <person name="Qiu L.-H."/>
        </authorList>
    </citation>
    <scope>NUCLEOTIDE SEQUENCE [LARGE SCALE GENOMIC DNA]</scope>
    <source>
        <strain evidence="14 15">DHOM06</strain>
    </source>
</reference>
<evidence type="ECO:0000256" key="6">
    <source>
        <dbReference type="ARBA" id="ARBA00022692"/>
    </source>
</evidence>
<dbReference type="InterPro" id="IPR036890">
    <property type="entry name" value="HATPase_C_sf"/>
</dbReference>
<protein>
    <recommendedName>
        <fullName evidence="3">histidine kinase</fullName>
        <ecNumber evidence="3">2.7.13.3</ecNumber>
    </recommendedName>
</protein>
<evidence type="ECO:0000313" key="15">
    <source>
        <dbReference type="Proteomes" id="UP000256838"/>
    </source>
</evidence>
<name>A0A3D8K7N3_9BURK</name>
<dbReference type="EC" id="2.7.13.3" evidence="3"/>
<evidence type="ECO:0000256" key="3">
    <source>
        <dbReference type="ARBA" id="ARBA00012438"/>
    </source>
</evidence>
<dbReference type="PANTHER" id="PTHR45436:SF15">
    <property type="entry name" value="SENSOR HISTIDINE KINASE CUSS"/>
    <property type="match status" value="1"/>
</dbReference>
<evidence type="ECO:0000256" key="10">
    <source>
        <dbReference type="ARBA" id="ARBA00023136"/>
    </source>
</evidence>
<keyword evidence="7" id="KW-0418">Kinase</keyword>
<dbReference type="InterPro" id="IPR003660">
    <property type="entry name" value="HAMP_dom"/>
</dbReference>
<feature type="domain" description="Histidine kinase" evidence="12">
    <location>
        <begin position="258"/>
        <end position="454"/>
    </location>
</feature>
<comment type="subcellular location">
    <subcellularLocation>
        <location evidence="2">Membrane</location>
        <topology evidence="2">Multi-pass membrane protein</topology>
    </subcellularLocation>
</comment>
<dbReference type="InterPro" id="IPR003661">
    <property type="entry name" value="HisK_dim/P_dom"/>
</dbReference>
<evidence type="ECO:0000256" key="11">
    <source>
        <dbReference type="SAM" id="Phobius"/>
    </source>
</evidence>
<dbReference type="SUPFAM" id="SSF55874">
    <property type="entry name" value="ATPase domain of HSP90 chaperone/DNA topoisomerase II/histidine kinase"/>
    <property type="match status" value="1"/>
</dbReference>
<evidence type="ECO:0000256" key="2">
    <source>
        <dbReference type="ARBA" id="ARBA00004141"/>
    </source>
</evidence>
<organism evidence="14 15">
    <name type="scientific">Trinickia dinghuensis</name>
    <dbReference type="NCBI Taxonomy" id="2291023"/>
    <lineage>
        <taxon>Bacteria</taxon>
        <taxon>Pseudomonadati</taxon>
        <taxon>Pseudomonadota</taxon>
        <taxon>Betaproteobacteria</taxon>
        <taxon>Burkholderiales</taxon>
        <taxon>Burkholderiaceae</taxon>
        <taxon>Trinickia</taxon>
    </lineage>
</organism>
<comment type="catalytic activity">
    <reaction evidence="1">
        <text>ATP + protein L-histidine = ADP + protein N-phospho-L-histidine.</text>
        <dbReference type="EC" id="2.7.13.3"/>
    </reaction>
</comment>
<accession>A0A3D8K7N3</accession>